<dbReference type="SMART" id="SM00014">
    <property type="entry name" value="acidPPc"/>
    <property type="match status" value="1"/>
</dbReference>
<dbReference type="GO" id="GO:0005886">
    <property type="term" value="C:plasma membrane"/>
    <property type="evidence" value="ECO:0007669"/>
    <property type="project" value="InterPro"/>
</dbReference>
<dbReference type="Pfam" id="PF01569">
    <property type="entry name" value="PAP2"/>
    <property type="match status" value="1"/>
</dbReference>
<evidence type="ECO:0000256" key="2">
    <source>
        <dbReference type="ARBA" id="ARBA00032707"/>
    </source>
</evidence>
<gene>
    <name evidence="6" type="ORF">DET48_13815</name>
</gene>
<dbReference type="CDD" id="cd03385">
    <property type="entry name" value="PAP2_BcrC_like"/>
    <property type="match status" value="1"/>
</dbReference>
<dbReference type="InterPro" id="IPR036938">
    <property type="entry name" value="PAP2/HPO_sf"/>
</dbReference>
<evidence type="ECO:0000313" key="6">
    <source>
        <dbReference type="EMBL" id="RAS57080.1"/>
    </source>
</evidence>
<proteinExistence type="predicted"/>
<protein>
    <recommendedName>
        <fullName evidence="1">undecaprenyl-diphosphate phosphatase</fullName>
        <ecNumber evidence="1">3.6.1.27</ecNumber>
    </recommendedName>
    <alternativeName>
        <fullName evidence="2">Undecaprenyl pyrophosphate phosphatase</fullName>
    </alternativeName>
</protein>
<comment type="caution">
    <text evidence="6">The sequence shown here is derived from an EMBL/GenBank/DDBJ whole genome shotgun (WGS) entry which is preliminary data.</text>
</comment>
<dbReference type="EC" id="3.6.1.27" evidence="1"/>
<dbReference type="EMBL" id="QLTR01000038">
    <property type="protein sequence ID" value="RAS57080.1"/>
    <property type="molecule type" value="Genomic_DNA"/>
</dbReference>
<dbReference type="AlphaFoldDB" id="A0A329DZX7"/>
<dbReference type="PANTHER" id="PTHR14969">
    <property type="entry name" value="SPHINGOSINE-1-PHOSPHATE PHOSPHOHYDROLASE"/>
    <property type="match status" value="1"/>
</dbReference>
<feature type="transmembrane region" description="Helical" evidence="4">
    <location>
        <begin position="54"/>
        <end position="77"/>
    </location>
</feature>
<evidence type="ECO:0000256" key="3">
    <source>
        <dbReference type="ARBA" id="ARBA00047594"/>
    </source>
</evidence>
<keyword evidence="4" id="KW-0812">Transmembrane</keyword>
<keyword evidence="4" id="KW-0472">Membrane</keyword>
<name>A0A329DZX7_VIBDI</name>
<dbReference type="InterPro" id="IPR033879">
    <property type="entry name" value="UPP_Pase"/>
</dbReference>
<dbReference type="GO" id="GO:0050380">
    <property type="term" value="F:undecaprenyl-diphosphatase activity"/>
    <property type="evidence" value="ECO:0007669"/>
    <property type="project" value="UniProtKB-EC"/>
</dbReference>
<dbReference type="InterPro" id="IPR000326">
    <property type="entry name" value="PAP2/HPO"/>
</dbReference>
<keyword evidence="4" id="KW-1133">Transmembrane helix</keyword>
<dbReference type="Proteomes" id="UP000248729">
    <property type="component" value="Unassembled WGS sequence"/>
</dbReference>
<sequence>MEIINQQLFMLLNASNIPSGLFATLLPMVTELPLYLVPAGLVIMWFGKAKSKEAAFHIACATSLCLTINVLIGLVWFHNRPFMDHLGLQLIPHAADSSFPSDHVTLIATASFILFLLKQFMPVARMLFIGAIITGWTRVYSGVHYPLDILGALIISYLVAAFYIRFIRVHARRLFLITLHVERYVLSFLVKRPATKKAK</sequence>
<feature type="transmembrane region" description="Helical" evidence="4">
    <location>
        <begin position="97"/>
        <end position="117"/>
    </location>
</feature>
<evidence type="ECO:0000256" key="1">
    <source>
        <dbReference type="ARBA" id="ARBA00012374"/>
    </source>
</evidence>
<accession>A0A329DZX7</accession>
<dbReference type="Gene3D" id="1.20.144.10">
    <property type="entry name" value="Phosphatidic acid phosphatase type 2/haloperoxidase"/>
    <property type="match status" value="1"/>
</dbReference>
<dbReference type="PANTHER" id="PTHR14969:SF13">
    <property type="entry name" value="AT30094P"/>
    <property type="match status" value="1"/>
</dbReference>
<dbReference type="SUPFAM" id="SSF48317">
    <property type="entry name" value="Acid phosphatase/Vanadium-dependent haloperoxidase"/>
    <property type="match status" value="1"/>
</dbReference>
<evidence type="ECO:0000259" key="5">
    <source>
        <dbReference type="SMART" id="SM00014"/>
    </source>
</evidence>
<dbReference type="RefSeq" id="WP_112404672.1">
    <property type="nucleotide sequence ID" value="NZ_QLTR01000038.1"/>
</dbReference>
<organism evidence="6 7">
    <name type="scientific">Vibrio diazotrophicus</name>
    <dbReference type="NCBI Taxonomy" id="685"/>
    <lineage>
        <taxon>Bacteria</taxon>
        <taxon>Pseudomonadati</taxon>
        <taxon>Pseudomonadota</taxon>
        <taxon>Gammaproteobacteria</taxon>
        <taxon>Vibrionales</taxon>
        <taxon>Vibrionaceae</taxon>
        <taxon>Vibrio</taxon>
    </lineage>
</organism>
<feature type="transmembrane region" description="Helical" evidence="4">
    <location>
        <begin position="124"/>
        <end position="143"/>
    </location>
</feature>
<feature type="transmembrane region" description="Helical" evidence="4">
    <location>
        <begin position="149"/>
        <end position="167"/>
    </location>
</feature>
<evidence type="ECO:0000256" key="4">
    <source>
        <dbReference type="SAM" id="Phobius"/>
    </source>
</evidence>
<feature type="transmembrane region" description="Helical" evidence="4">
    <location>
        <begin position="20"/>
        <end position="47"/>
    </location>
</feature>
<feature type="domain" description="Phosphatidic acid phosphatase type 2/haloperoxidase" evidence="5">
    <location>
        <begin position="54"/>
        <end position="164"/>
    </location>
</feature>
<comment type="catalytic activity">
    <reaction evidence="3">
        <text>di-trans,octa-cis-undecaprenyl diphosphate + H2O = di-trans,octa-cis-undecaprenyl phosphate + phosphate + H(+)</text>
        <dbReference type="Rhea" id="RHEA:28094"/>
        <dbReference type="ChEBI" id="CHEBI:15377"/>
        <dbReference type="ChEBI" id="CHEBI:15378"/>
        <dbReference type="ChEBI" id="CHEBI:43474"/>
        <dbReference type="ChEBI" id="CHEBI:58405"/>
        <dbReference type="ChEBI" id="CHEBI:60392"/>
        <dbReference type="EC" id="3.6.1.27"/>
    </reaction>
</comment>
<evidence type="ECO:0000313" key="7">
    <source>
        <dbReference type="Proteomes" id="UP000248729"/>
    </source>
</evidence>
<reference evidence="6 7" key="1">
    <citation type="submission" date="2018-06" db="EMBL/GenBank/DDBJ databases">
        <title>Freshwater and sediment microbial communities from various areas in North America, analyzing microbe dynamics in response to fracking.</title>
        <authorList>
            <person name="Lamendella R."/>
        </authorList>
    </citation>
    <scope>NUCLEOTIDE SEQUENCE [LARGE SCALE GENOMIC DNA]</scope>
    <source>
        <strain evidence="6 7">99A</strain>
    </source>
</reference>